<feature type="compositionally biased region" description="Polar residues" evidence="2">
    <location>
        <begin position="32"/>
        <end position="47"/>
    </location>
</feature>
<feature type="compositionally biased region" description="Basic and acidic residues" evidence="2">
    <location>
        <begin position="20"/>
        <end position="30"/>
    </location>
</feature>
<gene>
    <name evidence="3" type="ORF">F503_07039</name>
</gene>
<feature type="compositionally biased region" description="Low complexity" evidence="2">
    <location>
        <begin position="65"/>
        <end position="83"/>
    </location>
</feature>
<reference evidence="3 4" key="1">
    <citation type="journal article" date="2013" name="BMC Genomics">
        <title>The genome and transcriptome of the pine saprophyte Ophiostoma piceae, and a comparison with the bark beetle-associated pine pathogen Grosmannia clavigera.</title>
        <authorList>
            <person name="Haridas S."/>
            <person name="Wang Y."/>
            <person name="Lim L."/>
            <person name="Massoumi Alamouti S."/>
            <person name="Jackman S."/>
            <person name="Docking R."/>
            <person name="Robertson G."/>
            <person name="Birol I."/>
            <person name="Bohlmann J."/>
            <person name="Breuil C."/>
        </authorList>
    </citation>
    <scope>NUCLEOTIDE SEQUENCE [LARGE SCALE GENOMIC DNA]</scope>
    <source>
        <strain evidence="3 4">UAMH 11346</strain>
    </source>
</reference>
<proteinExistence type="predicted"/>
<organism evidence="3 4">
    <name type="scientific">Ophiostoma piceae (strain UAMH 11346)</name>
    <name type="common">Sap stain fungus</name>
    <dbReference type="NCBI Taxonomy" id="1262450"/>
    <lineage>
        <taxon>Eukaryota</taxon>
        <taxon>Fungi</taxon>
        <taxon>Dikarya</taxon>
        <taxon>Ascomycota</taxon>
        <taxon>Pezizomycotina</taxon>
        <taxon>Sordariomycetes</taxon>
        <taxon>Sordariomycetidae</taxon>
        <taxon>Ophiostomatales</taxon>
        <taxon>Ophiostomataceae</taxon>
        <taxon>Ophiostoma</taxon>
    </lineage>
</organism>
<dbReference type="OrthoDB" id="3918393at2759"/>
<dbReference type="HOGENOM" id="CLU_044609_1_0_1"/>
<evidence type="ECO:0000256" key="2">
    <source>
        <dbReference type="SAM" id="MobiDB-lite"/>
    </source>
</evidence>
<feature type="compositionally biased region" description="Low complexity" evidence="2">
    <location>
        <begin position="98"/>
        <end position="119"/>
    </location>
</feature>
<protein>
    <recommendedName>
        <fullName evidence="5">SWI5-dependent HO expression protein 3</fullName>
    </recommendedName>
</protein>
<dbReference type="EMBL" id="KE148147">
    <property type="protein sequence ID" value="EPE09263.1"/>
    <property type="molecule type" value="Genomic_DNA"/>
</dbReference>
<feature type="compositionally biased region" description="Polar residues" evidence="2">
    <location>
        <begin position="194"/>
        <end position="233"/>
    </location>
</feature>
<evidence type="ECO:0000256" key="1">
    <source>
        <dbReference type="SAM" id="Coils"/>
    </source>
</evidence>
<name>S3CRL8_OPHP1</name>
<dbReference type="eggNOG" id="ENOG502S77X">
    <property type="taxonomic scope" value="Eukaryota"/>
</dbReference>
<evidence type="ECO:0000313" key="4">
    <source>
        <dbReference type="Proteomes" id="UP000016923"/>
    </source>
</evidence>
<keyword evidence="1" id="KW-0175">Coiled coil</keyword>
<accession>S3CRL8</accession>
<dbReference type="VEuPathDB" id="FungiDB:F503_07039"/>
<feature type="compositionally biased region" description="Low complexity" evidence="2">
    <location>
        <begin position="168"/>
        <end position="193"/>
    </location>
</feature>
<keyword evidence="4" id="KW-1185">Reference proteome</keyword>
<feature type="compositionally biased region" description="Polar residues" evidence="2">
    <location>
        <begin position="120"/>
        <end position="136"/>
    </location>
</feature>
<dbReference type="Proteomes" id="UP000016923">
    <property type="component" value="Unassembled WGS sequence"/>
</dbReference>
<evidence type="ECO:0008006" key="5">
    <source>
        <dbReference type="Google" id="ProtNLM"/>
    </source>
</evidence>
<evidence type="ECO:0000313" key="3">
    <source>
        <dbReference type="EMBL" id="EPE09263.1"/>
    </source>
</evidence>
<feature type="coiled-coil region" evidence="1">
    <location>
        <begin position="303"/>
        <end position="372"/>
    </location>
</feature>
<dbReference type="STRING" id="1262450.S3CRL8"/>
<sequence>MRHRLKKSSRHESVSSTKSAKGDDSKDSSHSRTPSSTNDSPRSSLTYASEAIANLKNTMGISRGPAPTSNPSASTTTATAESRPLSKAQHPPPAPAMTTTVSHSVSNSKSSSTNTNTNTAGLSRSLSTIRTVTSSDGKPHPSPIHAQYARQSFDDEGSSVGSPSIARNSNSAFSSSVNSNVSSASFASQPQSPLHASSSTNYTTGSSKSPNSRLSIRPSATASTLTTVPSASSLEIPRPGSPGLKHSSSFSKLRSAAAQFEGSSANMAGSDEPSPNDPAWDSTVGKAGLGKTGRVINRLVSDNDALKRDLKIERLKADEARQAARLLEDKMERMVSDYESRLLEASVTKTLLARKERQVESLQAAVELEKKRTADAQGRERTWRDETDALRKETKRHVEDASAHAQLMEGRYNAISSHWRSQGDVVQKAAADLRGEITELAAQRRGDDHKIGMLRELCEQQDSNIKALWEQKEAIGQQFAAYKAEQETHLADIKTNAARREAEQEATLADARQVLDKLKWALNVKSTIDWAE</sequence>
<dbReference type="AlphaFoldDB" id="S3CRL8"/>
<feature type="region of interest" description="Disordered" evidence="2">
    <location>
        <begin position="1"/>
        <end position="252"/>
    </location>
</feature>